<dbReference type="EMBL" id="JARGYT010000025">
    <property type="protein sequence ID" value="MDZ5762182.1"/>
    <property type="molecule type" value="Genomic_DNA"/>
</dbReference>
<feature type="compositionally biased region" description="Low complexity" evidence="1">
    <location>
        <begin position="204"/>
        <end position="215"/>
    </location>
</feature>
<protein>
    <recommendedName>
        <fullName evidence="4">HPt domain-containing protein</fullName>
    </recommendedName>
</protein>
<proteinExistence type="predicted"/>
<sequence>MQKAGKLMTVDYVDVLKGMYEKFQSLLPEIEAVYDGHGAEDRDTVQKFFHSLKIALSFNKEGKYYSIRSYLGINILNTLTNNMWTTTDATLLNVIDIIPGKDNGLEDADDILDILQYYTALTGRYASKDDLDDKKKKLDGLKLKLPELINSIQSRVRMDNSPQQQREGQASGLHVTSVAPPLQAAPQNPPQPASSRATQVSTSRQPAAALARPQPTIQPAPKPSSLQSPGTSPGSSIPGSSIPGSSIPGSSPSSNPQRLLDIVRSIFNWISERVTRVFVRLGIVSKNVDIKKSIDELRKNIGASIDVSGQKVTNGTGIDKILIKHLDKLEPLLKNNPNSNKIRPINNQLRNVTEKAKDLLEKRKAFAILLNKVVMDSDEVKDVFNSQQESEKAYHEAVDSLILKIHELTVEIRGERSNIKDEVAAKIEQINAYITQDRDTRVNGAGQGGVNTIETRIKTLQNFSDAQLKSGDIVKILGGLADTMKELKDARIALAKANSGDMTKLQDDVSKYDGEYNTHMTALDKFIREVATTQKQAVSPNVGQQKDWGGTVSERKSSNIGGSNVGKS</sequence>
<feature type="region of interest" description="Disordered" evidence="1">
    <location>
        <begin position="537"/>
        <end position="568"/>
    </location>
</feature>
<feature type="compositionally biased region" description="Low complexity" evidence="1">
    <location>
        <begin position="228"/>
        <end position="254"/>
    </location>
</feature>
<evidence type="ECO:0000313" key="2">
    <source>
        <dbReference type="EMBL" id="MDZ5762182.1"/>
    </source>
</evidence>
<comment type="caution">
    <text evidence="2">The sequence shown here is derived from an EMBL/GenBank/DDBJ whole genome shotgun (WGS) entry which is preliminary data.</text>
</comment>
<name>A0ABU5L7S7_9RICK</name>
<feature type="compositionally biased region" description="Polar residues" evidence="1">
    <location>
        <begin position="194"/>
        <end position="203"/>
    </location>
</feature>
<feature type="compositionally biased region" description="Polar residues" evidence="1">
    <location>
        <begin position="558"/>
        <end position="568"/>
    </location>
</feature>
<evidence type="ECO:0008006" key="4">
    <source>
        <dbReference type="Google" id="ProtNLM"/>
    </source>
</evidence>
<evidence type="ECO:0000313" key="3">
    <source>
        <dbReference type="Proteomes" id="UP001293791"/>
    </source>
</evidence>
<reference evidence="2 3" key="1">
    <citation type="submission" date="2023-02" db="EMBL/GenBank/DDBJ databases">
        <title>Host association and intracellularity evolved multiple times independently in the Rickettsiales.</title>
        <authorList>
            <person name="Castelli M."/>
            <person name="Nardi T."/>
            <person name="Gammuto L."/>
            <person name="Bellinzona G."/>
            <person name="Sabaneyeva E."/>
            <person name="Potekhin A."/>
            <person name="Serra V."/>
            <person name="Petroni G."/>
            <person name="Sassera D."/>
        </authorList>
    </citation>
    <scope>NUCLEOTIDE SEQUENCE [LARGE SCALE GENOMIC DNA]</scope>
    <source>
        <strain evidence="2 3">BOD18</strain>
    </source>
</reference>
<accession>A0ABU5L7S7</accession>
<feature type="region of interest" description="Disordered" evidence="1">
    <location>
        <begin position="153"/>
        <end position="255"/>
    </location>
</feature>
<dbReference type="RefSeq" id="WP_322497661.1">
    <property type="nucleotide sequence ID" value="NZ_JARGYT010000025.1"/>
</dbReference>
<organism evidence="2 3">
    <name type="scientific">Candidatus Cyrtobacter comes</name>
    <dbReference type="NCBI Taxonomy" id="675776"/>
    <lineage>
        <taxon>Bacteria</taxon>
        <taxon>Pseudomonadati</taxon>
        <taxon>Pseudomonadota</taxon>
        <taxon>Alphaproteobacteria</taxon>
        <taxon>Rickettsiales</taxon>
        <taxon>Candidatus Midichloriaceae</taxon>
        <taxon>Candidatus Cyrtobacter</taxon>
    </lineage>
</organism>
<feature type="compositionally biased region" description="Polar residues" evidence="1">
    <location>
        <begin position="153"/>
        <end position="168"/>
    </location>
</feature>
<keyword evidence="3" id="KW-1185">Reference proteome</keyword>
<dbReference type="Proteomes" id="UP001293791">
    <property type="component" value="Unassembled WGS sequence"/>
</dbReference>
<gene>
    <name evidence="2" type="ORF">Cyrtocomes_00553</name>
</gene>
<evidence type="ECO:0000256" key="1">
    <source>
        <dbReference type="SAM" id="MobiDB-lite"/>
    </source>
</evidence>